<evidence type="ECO:0000259" key="10">
    <source>
        <dbReference type="PROSITE" id="PS50011"/>
    </source>
</evidence>
<dbReference type="GO" id="GO:0004674">
    <property type="term" value="F:protein serine/threonine kinase activity"/>
    <property type="evidence" value="ECO:0007669"/>
    <property type="project" value="UniProtKB-KW"/>
</dbReference>
<evidence type="ECO:0000313" key="12">
    <source>
        <dbReference type="Proteomes" id="UP000318582"/>
    </source>
</evidence>
<evidence type="ECO:0000256" key="7">
    <source>
        <dbReference type="PIRSR" id="PIRSR630616-2"/>
    </source>
</evidence>
<feature type="compositionally biased region" description="Low complexity" evidence="9">
    <location>
        <begin position="101"/>
        <end position="121"/>
    </location>
</feature>
<dbReference type="AlphaFoldDB" id="A0A507EA33"/>
<dbReference type="PROSITE" id="PS00108">
    <property type="entry name" value="PROTEIN_KINASE_ST"/>
    <property type="match status" value="1"/>
</dbReference>
<keyword evidence="12" id="KW-1185">Reference proteome</keyword>
<evidence type="ECO:0000256" key="3">
    <source>
        <dbReference type="ARBA" id="ARBA00022741"/>
    </source>
</evidence>
<proteinExistence type="predicted"/>
<dbReference type="Proteomes" id="UP000318582">
    <property type="component" value="Unassembled WGS sequence"/>
</dbReference>
<evidence type="ECO:0000313" key="11">
    <source>
        <dbReference type="EMBL" id="TPX60674.1"/>
    </source>
</evidence>
<feature type="compositionally biased region" description="Low complexity" evidence="9">
    <location>
        <begin position="700"/>
        <end position="718"/>
    </location>
</feature>
<feature type="compositionally biased region" description="Pro residues" evidence="9">
    <location>
        <begin position="131"/>
        <end position="140"/>
    </location>
</feature>
<keyword evidence="4" id="KW-0418">Kinase</keyword>
<feature type="domain" description="Protein kinase" evidence="10">
    <location>
        <begin position="230"/>
        <end position="513"/>
    </location>
</feature>
<dbReference type="InterPro" id="IPR030616">
    <property type="entry name" value="Aur-like"/>
</dbReference>
<feature type="compositionally biased region" description="Low complexity" evidence="9">
    <location>
        <begin position="61"/>
        <end position="75"/>
    </location>
</feature>
<name>A0A507EA33_9FUNG</name>
<keyword evidence="1" id="KW-0723">Serine/threonine-protein kinase</keyword>
<dbReference type="InterPro" id="IPR008271">
    <property type="entry name" value="Ser/Thr_kinase_AS"/>
</dbReference>
<keyword evidence="2" id="KW-0808">Transferase</keyword>
<protein>
    <recommendedName>
        <fullName evidence="10">Protein kinase domain-containing protein</fullName>
    </recommendedName>
</protein>
<sequence length="755" mass="80723">MASASTTSARRQQQSSAHDSDCSLDSNASSGSAASGTKSSKSGWLSSLFHSLLGGGGGGNSSSSAQSATSSLSTSRRTRSTKRSAPQVPQQPAPSVPAPAPADKSVPTSTSTSKAASVTAVEADRTVTAPAVPPKEPAVVPPQEQTAPHEKKRASVSVAAPAMATSQQQQQQHAPSARKGVRWDEVQVQEQQKEASERHAGPAMTPYAVFATPKDWKTPPVAAYPYMNRYRLIGKMGEGAFSTVYRAIDSKTNLLVALKLVSKNQLNDTQRNNILRETTLLRRIKHGNIIRLVDFHETPLHYALALELMSGGEIFHQLVSQVCFSEPVCRHVIGQVAEGLRYLHEELGVVHRDIKLENLLYEPIPPNATGKRPEGLGPNVEDDYIPGVGGAGIGLVKIADFGLSKVVFNATTKTPCGTVGYTAPEILNDQRYSKGVDMWALGCVLYTILSGFPPFFDDDPRGLTEKVANGQFAFLSPWWDDISSEAKDLICHLLQVNPKKRYTISQFLAHPWMQGDTVAAAAIVPDVQVSDHADDDMDIPTGPNIAKYGDWRDLELPEVLQTPMDEYYTGMEMDLDAAPAAAAAKAARGASGAATAAAAVPAQVVVEPYPAPAHGQPAPQTTTAKKTQVSKVTAAAAPLDTPTYRRLRTPHPVPDGITKEMLAAPFQVYQSIAEGETRPEHIGMVRGGVVPHQRKASPLSSTSTTKTNPTTSSATTHSARAQKRAGHGFELDLGNSKLFNRRRGPEPDKATAVNA</sequence>
<dbReference type="EMBL" id="QEAQ01000013">
    <property type="protein sequence ID" value="TPX60674.1"/>
    <property type="molecule type" value="Genomic_DNA"/>
</dbReference>
<dbReference type="STRING" id="109895.A0A507EA33"/>
<feature type="binding site" evidence="7">
    <location>
        <position position="259"/>
    </location>
    <ligand>
        <name>ATP</name>
        <dbReference type="ChEBI" id="CHEBI:30616"/>
    </ligand>
</feature>
<feature type="cross-link" description="Glycyl lysine isopeptide (Lys-Gly) (interchain with G-Cter in SUMO2)" evidence="8">
    <location>
        <position position="355"/>
    </location>
</feature>
<feature type="active site" description="Proton acceptor" evidence="6">
    <location>
        <position position="353"/>
    </location>
</feature>
<accession>A0A507EA33</accession>
<feature type="compositionally biased region" description="Pro residues" evidence="9">
    <location>
        <begin position="89"/>
        <end position="100"/>
    </location>
</feature>
<dbReference type="GO" id="GO:0005524">
    <property type="term" value="F:ATP binding"/>
    <property type="evidence" value="ECO:0007669"/>
    <property type="project" value="UniProtKB-KW"/>
</dbReference>
<feature type="compositionally biased region" description="Low complexity" evidence="9">
    <location>
        <begin position="159"/>
        <end position="177"/>
    </location>
</feature>
<feature type="region of interest" description="Disordered" evidence="9">
    <location>
        <begin position="691"/>
        <end position="755"/>
    </location>
</feature>
<dbReference type="InterPro" id="IPR000719">
    <property type="entry name" value="Prot_kinase_dom"/>
</dbReference>
<dbReference type="Gene3D" id="1.10.510.10">
    <property type="entry name" value="Transferase(Phosphotransferase) domain 1"/>
    <property type="match status" value="1"/>
</dbReference>
<dbReference type="Pfam" id="PF00069">
    <property type="entry name" value="Pkinase"/>
    <property type="match status" value="1"/>
</dbReference>
<evidence type="ECO:0000256" key="1">
    <source>
        <dbReference type="ARBA" id="ARBA00022527"/>
    </source>
</evidence>
<keyword evidence="5 7" id="KW-0067">ATP-binding</keyword>
<feature type="compositionally biased region" description="Basic and acidic residues" evidence="9">
    <location>
        <begin position="181"/>
        <end position="200"/>
    </location>
</feature>
<dbReference type="SMART" id="SM00220">
    <property type="entry name" value="S_TKc"/>
    <property type="match status" value="1"/>
</dbReference>
<evidence type="ECO:0000256" key="4">
    <source>
        <dbReference type="ARBA" id="ARBA00022777"/>
    </source>
</evidence>
<organism evidence="11 12">
    <name type="scientific">Powellomyces hirtus</name>
    <dbReference type="NCBI Taxonomy" id="109895"/>
    <lineage>
        <taxon>Eukaryota</taxon>
        <taxon>Fungi</taxon>
        <taxon>Fungi incertae sedis</taxon>
        <taxon>Chytridiomycota</taxon>
        <taxon>Chytridiomycota incertae sedis</taxon>
        <taxon>Chytridiomycetes</taxon>
        <taxon>Spizellomycetales</taxon>
        <taxon>Powellomycetaceae</taxon>
        <taxon>Powellomyces</taxon>
    </lineage>
</organism>
<dbReference type="PROSITE" id="PS50011">
    <property type="entry name" value="PROTEIN_KINASE_DOM"/>
    <property type="match status" value="1"/>
</dbReference>
<feature type="region of interest" description="Disordered" evidence="9">
    <location>
        <begin position="1"/>
        <end position="200"/>
    </location>
</feature>
<evidence type="ECO:0000256" key="6">
    <source>
        <dbReference type="PIRSR" id="PIRSR630616-1"/>
    </source>
</evidence>
<gene>
    <name evidence="11" type="ORF">PhCBS80983_g01611</name>
</gene>
<dbReference type="InterPro" id="IPR011009">
    <property type="entry name" value="Kinase-like_dom_sf"/>
</dbReference>
<evidence type="ECO:0000256" key="9">
    <source>
        <dbReference type="SAM" id="MobiDB-lite"/>
    </source>
</evidence>
<feature type="binding site" evidence="7">
    <location>
        <begin position="357"/>
        <end position="358"/>
    </location>
    <ligand>
        <name>ATP</name>
        <dbReference type="ChEBI" id="CHEBI:30616"/>
    </ligand>
</feature>
<dbReference type="PANTHER" id="PTHR24350">
    <property type="entry name" value="SERINE/THREONINE-PROTEIN KINASE IAL-RELATED"/>
    <property type="match status" value="1"/>
</dbReference>
<comment type="caution">
    <text evidence="11">The sequence shown here is derived from an EMBL/GenBank/DDBJ whole genome shotgun (WGS) entry which is preliminary data.</text>
</comment>
<dbReference type="SUPFAM" id="SSF56112">
    <property type="entry name" value="Protein kinase-like (PK-like)"/>
    <property type="match status" value="1"/>
</dbReference>
<keyword evidence="3 7" id="KW-0547">Nucleotide-binding</keyword>
<feature type="compositionally biased region" description="Low complexity" evidence="9">
    <location>
        <begin position="1"/>
        <end position="52"/>
    </location>
</feature>
<evidence type="ECO:0000256" key="2">
    <source>
        <dbReference type="ARBA" id="ARBA00022679"/>
    </source>
</evidence>
<feature type="binding site" evidence="7">
    <location>
        <position position="400"/>
    </location>
    <ligand>
        <name>ATP</name>
        <dbReference type="ChEBI" id="CHEBI:30616"/>
    </ligand>
</feature>
<reference evidence="11 12" key="1">
    <citation type="journal article" date="2019" name="Sci. Rep.">
        <title>Comparative genomics of chytrid fungi reveal insights into the obligate biotrophic and pathogenic lifestyle of Synchytrium endobioticum.</title>
        <authorList>
            <person name="van de Vossenberg B.T.L.H."/>
            <person name="Warris S."/>
            <person name="Nguyen H.D.T."/>
            <person name="van Gent-Pelzer M.P.E."/>
            <person name="Joly D.L."/>
            <person name="van de Geest H.C."/>
            <person name="Bonants P.J.M."/>
            <person name="Smith D.S."/>
            <person name="Levesque C.A."/>
            <person name="van der Lee T.A.J."/>
        </authorList>
    </citation>
    <scope>NUCLEOTIDE SEQUENCE [LARGE SCALE GENOMIC DNA]</scope>
    <source>
        <strain evidence="11 12">CBS 809.83</strain>
    </source>
</reference>
<evidence type="ECO:0000256" key="8">
    <source>
        <dbReference type="PIRSR" id="PIRSR630616-3"/>
    </source>
</evidence>
<evidence type="ECO:0000256" key="5">
    <source>
        <dbReference type="ARBA" id="ARBA00022840"/>
    </source>
</evidence>